<gene>
    <name evidence="7" type="ORF">SAJA_01770</name>
</gene>
<evidence type="ECO:0000259" key="6">
    <source>
        <dbReference type="Pfam" id="PF01699"/>
    </source>
</evidence>
<dbReference type="Proteomes" id="UP000285310">
    <property type="component" value="Unassembled WGS sequence"/>
</dbReference>
<feature type="transmembrane region" description="Helical" evidence="5">
    <location>
        <begin position="108"/>
        <end position="129"/>
    </location>
</feature>
<evidence type="ECO:0000256" key="3">
    <source>
        <dbReference type="ARBA" id="ARBA00022989"/>
    </source>
</evidence>
<feature type="transmembrane region" description="Helical" evidence="5">
    <location>
        <begin position="135"/>
        <end position="156"/>
    </location>
</feature>
<feature type="transmembrane region" description="Helical" evidence="5">
    <location>
        <begin position="194"/>
        <end position="213"/>
    </location>
</feature>
<dbReference type="InterPro" id="IPR044880">
    <property type="entry name" value="NCX_ion-bd_dom_sf"/>
</dbReference>
<feature type="transmembrane region" description="Helical" evidence="5">
    <location>
        <begin position="254"/>
        <end position="276"/>
    </location>
</feature>
<keyword evidence="8" id="KW-1185">Reference proteome</keyword>
<organism evidence="7 8">
    <name type="scientific">Salinisphaera japonica YTM-1</name>
    <dbReference type="NCBI Taxonomy" id="1209778"/>
    <lineage>
        <taxon>Bacteria</taxon>
        <taxon>Pseudomonadati</taxon>
        <taxon>Pseudomonadota</taxon>
        <taxon>Gammaproteobacteria</taxon>
        <taxon>Salinisphaerales</taxon>
        <taxon>Salinisphaeraceae</taxon>
        <taxon>Salinisphaera</taxon>
    </lineage>
</organism>
<evidence type="ECO:0000256" key="4">
    <source>
        <dbReference type="ARBA" id="ARBA00023136"/>
    </source>
</evidence>
<dbReference type="PANTHER" id="PTHR10846">
    <property type="entry name" value="SODIUM/POTASSIUM/CALCIUM EXCHANGER"/>
    <property type="match status" value="1"/>
</dbReference>
<feature type="transmembrane region" description="Helical" evidence="5">
    <location>
        <begin position="43"/>
        <end position="67"/>
    </location>
</feature>
<comment type="caution">
    <text evidence="7">The sequence shown here is derived from an EMBL/GenBank/DDBJ whole genome shotgun (WGS) entry which is preliminary data.</text>
</comment>
<proteinExistence type="predicted"/>
<dbReference type="GO" id="GO:0005262">
    <property type="term" value="F:calcium channel activity"/>
    <property type="evidence" value="ECO:0007669"/>
    <property type="project" value="TreeGrafter"/>
</dbReference>
<feature type="transmembrane region" description="Helical" evidence="5">
    <location>
        <begin position="282"/>
        <end position="307"/>
    </location>
</feature>
<dbReference type="Pfam" id="PF01699">
    <property type="entry name" value="Na_Ca_ex"/>
    <property type="match status" value="2"/>
</dbReference>
<evidence type="ECO:0000313" key="8">
    <source>
        <dbReference type="Proteomes" id="UP000285310"/>
    </source>
</evidence>
<dbReference type="PANTHER" id="PTHR10846:SF8">
    <property type="entry name" value="INNER MEMBRANE PROTEIN YRBG"/>
    <property type="match status" value="1"/>
</dbReference>
<dbReference type="GO" id="GO:0006874">
    <property type="term" value="P:intracellular calcium ion homeostasis"/>
    <property type="evidence" value="ECO:0007669"/>
    <property type="project" value="TreeGrafter"/>
</dbReference>
<feature type="transmembrane region" description="Helical" evidence="5">
    <location>
        <begin position="73"/>
        <end position="96"/>
    </location>
</feature>
<keyword evidence="2 5" id="KW-0812">Transmembrane</keyword>
<dbReference type="GO" id="GO:0008273">
    <property type="term" value="F:calcium, potassium:sodium antiporter activity"/>
    <property type="evidence" value="ECO:0007669"/>
    <property type="project" value="TreeGrafter"/>
</dbReference>
<keyword evidence="4 5" id="KW-0472">Membrane</keyword>
<protein>
    <submittedName>
        <fullName evidence="7">Cation transporter</fullName>
    </submittedName>
</protein>
<dbReference type="InParanoid" id="A0A423Q0X9"/>
<dbReference type="InterPro" id="IPR004837">
    <property type="entry name" value="NaCa_Exmemb"/>
</dbReference>
<dbReference type="InterPro" id="IPR004481">
    <property type="entry name" value="K/Na/Ca-exchanger"/>
</dbReference>
<reference evidence="7 8" key="1">
    <citation type="submission" date="2013-10" db="EMBL/GenBank/DDBJ databases">
        <title>Salinisphaera japonica YTM-1 Genome Sequencing.</title>
        <authorList>
            <person name="Lai Q."/>
            <person name="Li C."/>
            <person name="Shao Z."/>
        </authorList>
    </citation>
    <scope>NUCLEOTIDE SEQUENCE [LARGE SCALE GENOMIC DNA]</scope>
    <source>
        <strain evidence="7 8">YTM-1</strain>
    </source>
</reference>
<feature type="domain" description="Sodium/calcium exchanger membrane region" evidence="6">
    <location>
        <begin position="10"/>
        <end position="129"/>
    </location>
</feature>
<feature type="domain" description="Sodium/calcium exchanger membrane region" evidence="6">
    <location>
        <begin position="191"/>
        <end position="338"/>
    </location>
</feature>
<dbReference type="FunCoup" id="A0A423Q0X9">
    <property type="interactions" value="140"/>
</dbReference>
<feature type="transmembrane region" description="Helical" evidence="5">
    <location>
        <begin position="6"/>
        <end position="31"/>
    </location>
</feature>
<keyword evidence="3 5" id="KW-1133">Transmembrane helix</keyword>
<dbReference type="EMBL" id="AYKG01000003">
    <property type="protein sequence ID" value="ROO31907.1"/>
    <property type="molecule type" value="Genomic_DNA"/>
</dbReference>
<dbReference type="Gene3D" id="1.20.1420.30">
    <property type="entry name" value="NCX, central ion-binding region"/>
    <property type="match status" value="2"/>
</dbReference>
<evidence type="ECO:0000256" key="5">
    <source>
        <dbReference type="SAM" id="Phobius"/>
    </source>
</evidence>
<evidence type="ECO:0000256" key="2">
    <source>
        <dbReference type="ARBA" id="ARBA00022692"/>
    </source>
</evidence>
<dbReference type="OrthoDB" id="153124at2"/>
<feature type="transmembrane region" description="Helical" evidence="5">
    <location>
        <begin position="319"/>
        <end position="339"/>
    </location>
</feature>
<evidence type="ECO:0000256" key="1">
    <source>
        <dbReference type="ARBA" id="ARBA00004141"/>
    </source>
</evidence>
<evidence type="ECO:0000313" key="7">
    <source>
        <dbReference type="EMBL" id="ROO31907.1"/>
    </source>
</evidence>
<comment type="subcellular location">
    <subcellularLocation>
        <location evidence="1">Membrane</location>
        <topology evidence="1">Multi-pass membrane protein</topology>
    </subcellularLocation>
</comment>
<dbReference type="GO" id="GO:0005886">
    <property type="term" value="C:plasma membrane"/>
    <property type="evidence" value="ECO:0007669"/>
    <property type="project" value="TreeGrafter"/>
</dbReference>
<name>A0A423Q0X9_9GAMM</name>
<accession>A0A423Q0X9</accession>
<sequence>MPALSLWPNLAVFALIAVIIAVVGTRLTAVADNLADRTGLGEAVIGAVLLGAATSLPGIVVSVTAGWRGEAELAMSNALGGIAVQTLFLAVADVVYRRANLEHAAASTANLAQSALLIILLSLLLVAPYSPALTIFGIHPATIVLFAGYAFGLRVVNDAEHFRMWTPRNTEETRADEPDDEAANQALFPLWGRFVGLAAVLGVAGYVLTSVATRLGSQTGMGETAVGIVLTSVVTSLPELVTSIAAVRRGALQLAVGGIIGGNAFDCLFAGAADVAYRDGSIYHAVSGSTLLWIALSVLMTGVLLLGLIRREKSGLGNVGFESASIAGLYVLGVALSLFF</sequence>
<dbReference type="AlphaFoldDB" id="A0A423Q0X9"/>